<dbReference type="SUPFAM" id="SSF46785">
    <property type="entry name" value="Winged helix' DNA-binding domain"/>
    <property type="match status" value="1"/>
</dbReference>
<sequence>MGNDSVKNNSGVQDYELRILRSLRRITRAIALHSRHLESCSHITAPQLVCLRIVIEAGPLTATAISKEMHISPSTVVGILDRLEDKALIRRERGKEDRRIVFITATPAGVALARQAPLPLQQALSAGLSNLPEIERATITLSLERIVGLMEPELPGAQAAPESAAELASPLLEVPDGDTAPESGLAV</sequence>
<protein>
    <submittedName>
        <fullName evidence="5 6">MarR family transcriptional regulator</fullName>
    </submittedName>
</protein>
<keyword evidence="2 6" id="KW-0238">DNA-binding</keyword>
<accession>A0A171KWN0</accession>
<dbReference type="EMBL" id="LBNE01000001">
    <property type="protein sequence ID" value="KKO73297.1"/>
    <property type="molecule type" value="Genomic_DNA"/>
</dbReference>
<evidence type="ECO:0000256" key="2">
    <source>
        <dbReference type="ARBA" id="ARBA00023125"/>
    </source>
</evidence>
<dbReference type="Gene3D" id="1.10.10.10">
    <property type="entry name" value="Winged helix-like DNA-binding domain superfamily/Winged helix DNA-binding domain"/>
    <property type="match status" value="1"/>
</dbReference>
<dbReference type="InterPro" id="IPR036388">
    <property type="entry name" value="WH-like_DNA-bd_sf"/>
</dbReference>
<dbReference type="GeneID" id="99727908"/>
<dbReference type="Pfam" id="PF01047">
    <property type="entry name" value="MarR"/>
    <property type="match status" value="1"/>
</dbReference>
<dbReference type="RefSeq" id="WP_068367443.1">
    <property type="nucleotide sequence ID" value="NZ_CBCSEB010000010.1"/>
</dbReference>
<organism evidence="5 7">
    <name type="scientific">Kerstersia gyiorum</name>
    <dbReference type="NCBI Taxonomy" id="206506"/>
    <lineage>
        <taxon>Bacteria</taxon>
        <taxon>Pseudomonadati</taxon>
        <taxon>Pseudomonadota</taxon>
        <taxon>Betaproteobacteria</taxon>
        <taxon>Burkholderiales</taxon>
        <taxon>Alcaligenaceae</taxon>
        <taxon>Kerstersia</taxon>
    </lineage>
</organism>
<dbReference type="PRINTS" id="PR00598">
    <property type="entry name" value="HTHMARR"/>
</dbReference>
<dbReference type="InterPro" id="IPR036390">
    <property type="entry name" value="WH_DNA-bd_sf"/>
</dbReference>
<dbReference type="PATRIC" id="fig|206506.3.peg.717"/>
<dbReference type="SMART" id="SM00347">
    <property type="entry name" value="HTH_MARR"/>
    <property type="match status" value="1"/>
</dbReference>
<keyword evidence="7" id="KW-1185">Reference proteome</keyword>
<reference evidence="5 7" key="1">
    <citation type="submission" date="2015-04" db="EMBL/GenBank/DDBJ databases">
        <title>Genome sequence of Kerstersia gyiorum CG1.</title>
        <authorList>
            <person name="Greninger A.L."/>
            <person name="Kozyreva V."/>
            <person name="Chaturvedi V."/>
        </authorList>
    </citation>
    <scope>NUCLEOTIDE SEQUENCE [LARGE SCALE GENOMIC DNA]</scope>
    <source>
        <strain evidence="5 7">CG1</strain>
    </source>
</reference>
<dbReference type="Proteomes" id="UP000078084">
    <property type="component" value="Unassembled WGS sequence"/>
</dbReference>
<reference evidence="6 8" key="2">
    <citation type="submission" date="2019-02" db="EMBL/GenBank/DDBJ databases">
        <title>Genomic Encyclopedia of Type Strains, Phase IV (KMG-IV): sequencing the most valuable type-strain genomes for metagenomic binning, comparative biology and taxonomic classification.</title>
        <authorList>
            <person name="Goeker M."/>
        </authorList>
    </citation>
    <scope>NUCLEOTIDE SEQUENCE [LARGE SCALE GENOMIC DNA]</scope>
    <source>
        <strain evidence="6 8">DSM 16618</strain>
    </source>
</reference>
<evidence type="ECO:0000313" key="5">
    <source>
        <dbReference type="EMBL" id="KKO73297.1"/>
    </source>
</evidence>
<evidence type="ECO:0000259" key="4">
    <source>
        <dbReference type="PROSITE" id="PS50995"/>
    </source>
</evidence>
<dbReference type="PANTHER" id="PTHR42756:SF1">
    <property type="entry name" value="TRANSCRIPTIONAL REPRESSOR OF EMRAB OPERON"/>
    <property type="match status" value="1"/>
</dbReference>
<name>A0A171KWN0_9BURK</name>
<dbReference type="PROSITE" id="PS50995">
    <property type="entry name" value="HTH_MARR_2"/>
    <property type="match status" value="1"/>
</dbReference>
<proteinExistence type="predicted"/>
<evidence type="ECO:0000313" key="8">
    <source>
        <dbReference type="Proteomes" id="UP000292039"/>
    </source>
</evidence>
<comment type="caution">
    <text evidence="5">The sequence shown here is derived from an EMBL/GenBank/DDBJ whole genome shotgun (WGS) entry which is preliminary data.</text>
</comment>
<feature type="domain" description="HTH marR-type" evidence="4">
    <location>
        <begin position="16"/>
        <end position="148"/>
    </location>
</feature>
<dbReference type="STRING" id="206506.AAV32_03280"/>
<gene>
    <name evidence="5" type="ORF">AAV32_03280</name>
    <name evidence="6" type="ORF">EV679_0589</name>
</gene>
<dbReference type="Proteomes" id="UP000292039">
    <property type="component" value="Unassembled WGS sequence"/>
</dbReference>
<dbReference type="EMBL" id="SGWZ01000001">
    <property type="protein sequence ID" value="RZS73398.1"/>
    <property type="molecule type" value="Genomic_DNA"/>
</dbReference>
<evidence type="ECO:0000313" key="7">
    <source>
        <dbReference type="Proteomes" id="UP000078084"/>
    </source>
</evidence>
<evidence type="ECO:0000256" key="1">
    <source>
        <dbReference type="ARBA" id="ARBA00023015"/>
    </source>
</evidence>
<dbReference type="AlphaFoldDB" id="A0A171KWN0"/>
<dbReference type="InterPro" id="IPR000835">
    <property type="entry name" value="HTH_MarR-typ"/>
</dbReference>
<keyword evidence="3" id="KW-0804">Transcription</keyword>
<dbReference type="OrthoDB" id="6195716at2"/>
<evidence type="ECO:0000313" key="6">
    <source>
        <dbReference type="EMBL" id="RZS73398.1"/>
    </source>
</evidence>
<dbReference type="PANTHER" id="PTHR42756">
    <property type="entry name" value="TRANSCRIPTIONAL REGULATOR, MARR"/>
    <property type="match status" value="1"/>
</dbReference>
<evidence type="ECO:0000256" key="3">
    <source>
        <dbReference type="ARBA" id="ARBA00023163"/>
    </source>
</evidence>
<dbReference type="GO" id="GO:0003677">
    <property type="term" value="F:DNA binding"/>
    <property type="evidence" value="ECO:0007669"/>
    <property type="project" value="UniProtKB-KW"/>
</dbReference>
<keyword evidence="1" id="KW-0805">Transcription regulation</keyword>
<dbReference type="GO" id="GO:0003700">
    <property type="term" value="F:DNA-binding transcription factor activity"/>
    <property type="evidence" value="ECO:0007669"/>
    <property type="project" value="InterPro"/>
</dbReference>